<dbReference type="GO" id="GO:0061564">
    <property type="term" value="P:axon development"/>
    <property type="evidence" value="ECO:0007669"/>
    <property type="project" value="TreeGrafter"/>
</dbReference>
<dbReference type="InterPro" id="IPR011598">
    <property type="entry name" value="bHLH_dom"/>
</dbReference>
<keyword evidence="11" id="KW-1185">Reference proteome</keyword>
<dbReference type="FunFam" id="4.10.280.10:FF:000025">
    <property type="entry name" value="protein atonal homolog 7"/>
    <property type="match status" value="1"/>
</dbReference>
<feature type="compositionally biased region" description="Polar residues" evidence="8">
    <location>
        <begin position="155"/>
        <end position="179"/>
    </location>
</feature>
<name>A0A8T0E4H3_ARGBR</name>
<dbReference type="Proteomes" id="UP000807504">
    <property type="component" value="Unassembled WGS sequence"/>
</dbReference>
<evidence type="ECO:0000256" key="3">
    <source>
        <dbReference type="ARBA" id="ARBA00022782"/>
    </source>
</evidence>
<evidence type="ECO:0000256" key="2">
    <source>
        <dbReference type="ARBA" id="ARBA00022473"/>
    </source>
</evidence>
<keyword evidence="3" id="KW-0221">Differentiation</keyword>
<keyword evidence="7" id="KW-0539">Nucleus</keyword>
<dbReference type="CDD" id="cd19715">
    <property type="entry name" value="bHLH_TS_amos_like"/>
    <property type="match status" value="1"/>
</dbReference>
<keyword evidence="4" id="KW-0524">Neurogenesis</keyword>
<dbReference type="PANTHER" id="PTHR19290">
    <property type="entry name" value="BASIC HELIX-LOOP-HELIX PROTEIN NEUROGENIN-RELATED"/>
    <property type="match status" value="1"/>
</dbReference>
<comment type="subcellular location">
    <subcellularLocation>
        <location evidence="1">Nucleus</location>
    </subcellularLocation>
</comment>
<dbReference type="Pfam" id="PF00010">
    <property type="entry name" value="HLH"/>
    <property type="match status" value="1"/>
</dbReference>
<reference evidence="10" key="2">
    <citation type="submission" date="2020-06" db="EMBL/GenBank/DDBJ databases">
        <authorList>
            <person name="Sheffer M."/>
        </authorList>
    </citation>
    <scope>NUCLEOTIDE SEQUENCE</scope>
</reference>
<feature type="domain" description="BHLH" evidence="9">
    <location>
        <begin position="225"/>
        <end position="277"/>
    </location>
</feature>
<reference evidence="10" key="1">
    <citation type="journal article" date="2020" name="bioRxiv">
        <title>Chromosome-level reference genome of the European wasp spider Argiope bruennichi: a resource for studies on range expansion and evolutionary adaptation.</title>
        <authorList>
            <person name="Sheffer M.M."/>
            <person name="Hoppe A."/>
            <person name="Krehenwinkel H."/>
            <person name="Uhl G."/>
            <person name="Kuss A.W."/>
            <person name="Jensen L."/>
            <person name="Jensen C."/>
            <person name="Gillespie R.G."/>
            <person name="Hoff K.J."/>
            <person name="Prost S."/>
        </authorList>
    </citation>
    <scope>NUCLEOTIDE SEQUENCE</scope>
</reference>
<dbReference type="OMA" id="GHNDNAN"/>
<proteinExistence type="predicted"/>
<dbReference type="GO" id="GO:0005634">
    <property type="term" value="C:nucleus"/>
    <property type="evidence" value="ECO:0007669"/>
    <property type="project" value="UniProtKB-SubCell"/>
</dbReference>
<keyword evidence="5" id="KW-0805">Transcription regulation</keyword>
<keyword evidence="6" id="KW-0804">Transcription</keyword>
<accession>A0A8T0E4H3</accession>
<evidence type="ECO:0000256" key="8">
    <source>
        <dbReference type="SAM" id="MobiDB-lite"/>
    </source>
</evidence>
<dbReference type="SMART" id="SM00353">
    <property type="entry name" value="HLH"/>
    <property type="match status" value="1"/>
</dbReference>
<dbReference type="GO" id="GO:0046982">
    <property type="term" value="F:protein heterodimerization activity"/>
    <property type="evidence" value="ECO:0007669"/>
    <property type="project" value="UniProtKB-ARBA"/>
</dbReference>
<dbReference type="GO" id="GO:0070888">
    <property type="term" value="F:E-box binding"/>
    <property type="evidence" value="ECO:0007669"/>
    <property type="project" value="TreeGrafter"/>
</dbReference>
<evidence type="ECO:0000313" key="10">
    <source>
        <dbReference type="EMBL" id="KAF8765149.1"/>
    </source>
</evidence>
<dbReference type="SUPFAM" id="SSF47459">
    <property type="entry name" value="HLH, helix-loop-helix DNA-binding domain"/>
    <property type="match status" value="1"/>
</dbReference>
<gene>
    <name evidence="10" type="ORF">HNY73_023139</name>
</gene>
<keyword evidence="2" id="KW-0217">Developmental protein</keyword>
<dbReference type="GO" id="GO:0045944">
    <property type="term" value="P:positive regulation of transcription by RNA polymerase II"/>
    <property type="evidence" value="ECO:0007669"/>
    <property type="project" value="TreeGrafter"/>
</dbReference>
<evidence type="ECO:0000256" key="4">
    <source>
        <dbReference type="ARBA" id="ARBA00022902"/>
    </source>
</evidence>
<feature type="compositionally biased region" description="Acidic residues" evidence="8">
    <location>
        <begin position="183"/>
        <end position="195"/>
    </location>
</feature>
<sequence>MMDIMRQQGNLNYLESTLQTSLESKVELDMLHDNQYAHIYTSYSDGNYSPSSSPISITSSIPSPGHNDNANTIRTFYDLTNCSPMKMMNSTAFVFPETNLAYKGSKAITGPTSIRPVRHYSSIAPKTISDLSNAFTFSNTSNKAQDGVLTRVQDDNTSPNYSGNYRTVQNQQSQLNSDSGIPGEEEDMGDDEDSLFGDSNEMSPMRSSTKRKTSERAPAPLIMKKRRLAANARERRRMHSLNVAFDRLRDVVPSIGNDRKLSKYETLQMAQSYITALSELLLRE</sequence>
<dbReference type="PANTHER" id="PTHR19290:SF162">
    <property type="entry name" value="TRANSCRIPTION FACTOR ATOH7"/>
    <property type="match status" value="1"/>
</dbReference>
<evidence type="ECO:0000313" key="11">
    <source>
        <dbReference type="Proteomes" id="UP000807504"/>
    </source>
</evidence>
<evidence type="ECO:0000256" key="5">
    <source>
        <dbReference type="ARBA" id="ARBA00023015"/>
    </source>
</evidence>
<dbReference type="InterPro" id="IPR050359">
    <property type="entry name" value="bHLH_transcription_factors"/>
</dbReference>
<evidence type="ECO:0000256" key="6">
    <source>
        <dbReference type="ARBA" id="ARBA00023163"/>
    </source>
</evidence>
<evidence type="ECO:0000259" key="9">
    <source>
        <dbReference type="PROSITE" id="PS50888"/>
    </source>
</evidence>
<dbReference type="InterPro" id="IPR036638">
    <property type="entry name" value="HLH_DNA-bd_sf"/>
</dbReference>
<protein>
    <submittedName>
        <fullName evidence="10">Basic helix-loop-helix transcription factor like protein</fullName>
    </submittedName>
</protein>
<evidence type="ECO:0000256" key="7">
    <source>
        <dbReference type="ARBA" id="ARBA00023242"/>
    </source>
</evidence>
<dbReference type="GO" id="GO:0000981">
    <property type="term" value="F:DNA-binding transcription factor activity, RNA polymerase II-specific"/>
    <property type="evidence" value="ECO:0007669"/>
    <property type="project" value="TreeGrafter"/>
</dbReference>
<dbReference type="AlphaFoldDB" id="A0A8T0E4H3"/>
<dbReference type="EMBL" id="JABXBU010002231">
    <property type="protein sequence ID" value="KAF8765149.1"/>
    <property type="molecule type" value="Genomic_DNA"/>
</dbReference>
<dbReference type="PROSITE" id="PS50888">
    <property type="entry name" value="BHLH"/>
    <property type="match status" value="1"/>
</dbReference>
<evidence type="ECO:0000256" key="1">
    <source>
        <dbReference type="ARBA" id="ARBA00004123"/>
    </source>
</evidence>
<organism evidence="10 11">
    <name type="scientific">Argiope bruennichi</name>
    <name type="common">Wasp spider</name>
    <name type="synonym">Aranea bruennichi</name>
    <dbReference type="NCBI Taxonomy" id="94029"/>
    <lineage>
        <taxon>Eukaryota</taxon>
        <taxon>Metazoa</taxon>
        <taxon>Ecdysozoa</taxon>
        <taxon>Arthropoda</taxon>
        <taxon>Chelicerata</taxon>
        <taxon>Arachnida</taxon>
        <taxon>Araneae</taxon>
        <taxon>Araneomorphae</taxon>
        <taxon>Entelegynae</taxon>
        <taxon>Araneoidea</taxon>
        <taxon>Araneidae</taxon>
        <taxon>Argiope</taxon>
    </lineage>
</organism>
<comment type="caution">
    <text evidence="10">The sequence shown here is derived from an EMBL/GenBank/DDBJ whole genome shotgun (WGS) entry which is preliminary data.</text>
</comment>
<dbReference type="OrthoDB" id="6161578at2759"/>
<feature type="region of interest" description="Disordered" evidence="8">
    <location>
        <begin position="154"/>
        <end position="216"/>
    </location>
</feature>
<dbReference type="GO" id="GO:0016360">
    <property type="term" value="P:sensory organ precursor cell fate determination"/>
    <property type="evidence" value="ECO:0007669"/>
    <property type="project" value="UniProtKB-ARBA"/>
</dbReference>
<dbReference type="Gene3D" id="4.10.280.10">
    <property type="entry name" value="Helix-loop-helix DNA-binding domain"/>
    <property type="match status" value="1"/>
</dbReference>